<dbReference type="EMBL" id="JAKRRX010000181">
    <property type="protein sequence ID" value="MCW8336119.1"/>
    <property type="molecule type" value="Genomic_DNA"/>
</dbReference>
<evidence type="ECO:0000256" key="1">
    <source>
        <dbReference type="SAM" id="MobiDB-lite"/>
    </source>
</evidence>
<comment type="caution">
    <text evidence="2">The sequence shown here is derived from an EMBL/GenBank/DDBJ whole genome shotgun (WGS) entry which is preliminary data.</text>
</comment>
<dbReference type="CDD" id="cd14744">
    <property type="entry name" value="PAAR_CT_2"/>
    <property type="match status" value="1"/>
</dbReference>
<feature type="compositionally biased region" description="Polar residues" evidence="1">
    <location>
        <begin position="1"/>
        <end position="14"/>
    </location>
</feature>
<evidence type="ECO:0000313" key="2">
    <source>
        <dbReference type="EMBL" id="MCW8336119.1"/>
    </source>
</evidence>
<name>A0A9X3CIL8_9VIBR</name>
<accession>A0A9X3CIL8</accession>
<reference evidence="2" key="1">
    <citation type="submission" date="2022-02" db="EMBL/GenBank/DDBJ databases">
        <title>Vibrio sp. nov., a new bacterium isolated from Bohai sea, China.</title>
        <authorList>
            <person name="Yuan Y."/>
        </authorList>
    </citation>
    <scope>NUCLEOTIDE SEQUENCE</scope>
    <source>
        <strain evidence="2">DBSS07</strain>
    </source>
</reference>
<protein>
    <submittedName>
        <fullName evidence="2">PAAR domain-containing protein</fullName>
    </submittedName>
</protein>
<dbReference type="AlphaFoldDB" id="A0A9X3CIL8"/>
<dbReference type="Pfam" id="PF05488">
    <property type="entry name" value="PAAR_motif"/>
    <property type="match status" value="1"/>
</dbReference>
<dbReference type="RefSeq" id="WP_265689183.1">
    <property type="nucleotide sequence ID" value="NZ_JAKRRX010000181.1"/>
</dbReference>
<evidence type="ECO:0000313" key="3">
    <source>
        <dbReference type="Proteomes" id="UP001155586"/>
    </source>
</evidence>
<dbReference type="Proteomes" id="UP001155586">
    <property type="component" value="Unassembled WGS sequence"/>
</dbReference>
<feature type="region of interest" description="Disordered" evidence="1">
    <location>
        <begin position="1"/>
        <end position="20"/>
    </location>
</feature>
<gene>
    <name evidence="2" type="ORF">MD483_20110</name>
</gene>
<proteinExistence type="predicted"/>
<organism evidence="2 3">
    <name type="scientific">Vibrio paucivorans</name>
    <dbReference type="NCBI Taxonomy" id="2829489"/>
    <lineage>
        <taxon>Bacteria</taxon>
        <taxon>Pseudomonadati</taxon>
        <taxon>Pseudomonadota</taxon>
        <taxon>Gammaproteobacteria</taxon>
        <taxon>Vibrionales</taxon>
        <taxon>Vibrionaceae</taxon>
        <taxon>Vibrio</taxon>
    </lineage>
</organism>
<sequence length="536" mass="58680">MGSFVTKGTKTSTGGEVLEGHDDVKVAGQPATSIEQKASCASGRKECKGVGIIVPVGSNQVYLPNGKQAVLPGYQVMCNCPDNFILDPNNGVNIGNNVSFSSNVNIVQNARHAETSHLPTTNIIESQSAQSVSRDSLKVGDAYASQITQSSVALKQSDSPSMVEPDIDDTYIIFADQKMDIKTFAQEVYLTDSSEVIQHIIKVNPHLKRTFHFLVKGMPIVVSPWQTVHPDEADATSQVSELAELFFTLSPEQQAWFSEHHEEFASVMLTSTAMPNSTLYEVNDGQVEESNFTNQMIASVGSGIAGMKTQADRLQKEFQRFENYSKYVGEATKGIKGDRLKSNPDYKQWRKQARSFQSEVQAISTQFGAPNYIKNIQANKVNNYLNVGKKQLYKAKDFSKAISGIEMTALYKKSMEFSKYLGRAAWVATIFGVRDNFIDIAKTCAQDEGFSEACMRAGVKNSASIGLNVLVGEGIGFLGTRFAPTTYGLSIIPMVGGLYYWGLYGGEASNYFGDGVEYAIFDLYGDTIELINGAQQ</sequence>
<keyword evidence="3" id="KW-1185">Reference proteome</keyword>
<dbReference type="InterPro" id="IPR008727">
    <property type="entry name" value="PAAR_motif"/>
</dbReference>